<feature type="transmembrane region" description="Helical" evidence="1">
    <location>
        <begin position="150"/>
        <end position="169"/>
    </location>
</feature>
<sequence>MALGFWYFSWTNNIGTINPDGYPLYQRAVFGFYSFTEYIFRFLAPVKLYFFHPFPIGLGEQLPLYLYGNIALVGIVGYFVWDMYRKGNKLVLVGFLFFLINLLLVLHIIPLPRTVITADRYMYLSIIGIAMVLIWQVDLWLTSLPTTGKTMLLVLGFAWFTFLGVHTYIRTADWKDSETANGNVNEIIKLRQKSQEPELFNLIENE</sequence>
<evidence type="ECO:0000313" key="3">
    <source>
        <dbReference type="Proteomes" id="UP000256405"/>
    </source>
</evidence>
<dbReference type="Proteomes" id="UP000256405">
    <property type="component" value="Unassembled WGS sequence"/>
</dbReference>
<keyword evidence="1" id="KW-1133">Transmembrane helix</keyword>
<keyword evidence="1" id="KW-0472">Membrane</keyword>
<reference evidence="2 3" key="1">
    <citation type="submission" date="2018-08" db="EMBL/GenBank/DDBJ databases">
        <title>Genomic Encyclopedia of Archaeal and Bacterial Type Strains, Phase II (KMG-II): from individual species to whole genera.</title>
        <authorList>
            <person name="Goeker M."/>
        </authorList>
    </citation>
    <scope>NUCLEOTIDE SEQUENCE [LARGE SCALE GENOMIC DNA]</scope>
    <source>
        <strain evidence="2 3">DSM 15986</strain>
    </source>
</reference>
<comment type="caution">
    <text evidence="2">The sequence shown here is derived from an EMBL/GenBank/DDBJ whole genome shotgun (WGS) entry which is preliminary data.</text>
</comment>
<proteinExistence type="predicted"/>
<protein>
    <submittedName>
        <fullName evidence="2">Uncharacterized protein</fullName>
    </submittedName>
</protein>
<feature type="transmembrane region" description="Helical" evidence="1">
    <location>
        <begin position="121"/>
        <end position="141"/>
    </location>
</feature>
<organism evidence="2 3">
    <name type="scientific">Algoriphagus antarcticus</name>
    <dbReference type="NCBI Taxonomy" id="238540"/>
    <lineage>
        <taxon>Bacteria</taxon>
        <taxon>Pseudomonadati</taxon>
        <taxon>Bacteroidota</taxon>
        <taxon>Cytophagia</taxon>
        <taxon>Cytophagales</taxon>
        <taxon>Cyclobacteriaceae</taxon>
        <taxon>Algoriphagus</taxon>
    </lineage>
</organism>
<gene>
    <name evidence="2" type="ORF">C8N25_1265</name>
</gene>
<evidence type="ECO:0000256" key="1">
    <source>
        <dbReference type="SAM" id="Phobius"/>
    </source>
</evidence>
<feature type="transmembrane region" description="Helical" evidence="1">
    <location>
        <begin position="90"/>
        <end position="109"/>
    </location>
</feature>
<dbReference type="AlphaFoldDB" id="A0A3E0DHE3"/>
<keyword evidence="1" id="KW-0812">Transmembrane</keyword>
<accession>A0A3E0DHE3</accession>
<feature type="transmembrane region" description="Helical" evidence="1">
    <location>
        <begin position="64"/>
        <end position="81"/>
    </location>
</feature>
<keyword evidence="3" id="KW-1185">Reference proteome</keyword>
<evidence type="ECO:0000313" key="2">
    <source>
        <dbReference type="EMBL" id="REG81501.1"/>
    </source>
</evidence>
<dbReference type="EMBL" id="QUNF01000026">
    <property type="protein sequence ID" value="REG81501.1"/>
    <property type="molecule type" value="Genomic_DNA"/>
</dbReference>
<name>A0A3E0DHE3_9BACT</name>